<feature type="transmembrane region" description="Helical" evidence="2">
    <location>
        <begin position="123"/>
        <end position="146"/>
    </location>
</feature>
<evidence type="ECO:0000313" key="3">
    <source>
        <dbReference type="EMBL" id="MFD1881975.1"/>
    </source>
</evidence>
<dbReference type="Proteomes" id="UP001597213">
    <property type="component" value="Unassembled WGS sequence"/>
</dbReference>
<feature type="transmembrane region" description="Helical" evidence="2">
    <location>
        <begin position="26"/>
        <end position="43"/>
    </location>
</feature>
<keyword evidence="2" id="KW-0472">Membrane</keyword>
<gene>
    <name evidence="3" type="ORF">ACFSCT_09625</name>
</gene>
<comment type="caution">
    <text evidence="3">The sequence shown here is derived from an EMBL/GenBank/DDBJ whole genome shotgun (WGS) entry which is preliminary data.</text>
</comment>
<organism evidence="3 4">
    <name type="scientific">Paracoccus pacificus</name>
    <dbReference type="NCBI Taxonomy" id="1463598"/>
    <lineage>
        <taxon>Bacteria</taxon>
        <taxon>Pseudomonadati</taxon>
        <taxon>Pseudomonadota</taxon>
        <taxon>Alphaproteobacteria</taxon>
        <taxon>Rhodobacterales</taxon>
        <taxon>Paracoccaceae</taxon>
        <taxon>Paracoccus</taxon>
    </lineage>
</organism>
<feature type="transmembrane region" description="Helical" evidence="2">
    <location>
        <begin position="49"/>
        <end position="69"/>
    </location>
</feature>
<dbReference type="EMBL" id="JBHUEN010000022">
    <property type="protein sequence ID" value="MFD1881975.1"/>
    <property type="molecule type" value="Genomic_DNA"/>
</dbReference>
<keyword evidence="4" id="KW-1185">Reference proteome</keyword>
<name>A0ABW4R7K1_9RHOB</name>
<dbReference type="Pfam" id="PF05656">
    <property type="entry name" value="DUF805"/>
    <property type="match status" value="1"/>
</dbReference>
<evidence type="ECO:0000256" key="2">
    <source>
        <dbReference type="SAM" id="Phobius"/>
    </source>
</evidence>
<reference evidence="4" key="1">
    <citation type="journal article" date="2019" name="Int. J. Syst. Evol. Microbiol.">
        <title>The Global Catalogue of Microorganisms (GCM) 10K type strain sequencing project: providing services to taxonomists for standard genome sequencing and annotation.</title>
        <authorList>
            <consortium name="The Broad Institute Genomics Platform"/>
            <consortium name="The Broad Institute Genome Sequencing Center for Infectious Disease"/>
            <person name="Wu L."/>
            <person name="Ma J."/>
        </authorList>
    </citation>
    <scope>NUCLEOTIDE SEQUENCE [LARGE SCALE GENOMIC DNA]</scope>
    <source>
        <strain evidence="4">CCUG 56029</strain>
    </source>
</reference>
<proteinExistence type="predicted"/>
<dbReference type="RefSeq" id="WP_379142266.1">
    <property type="nucleotide sequence ID" value="NZ_JBHUEN010000022.1"/>
</dbReference>
<evidence type="ECO:0000256" key="1">
    <source>
        <dbReference type="SAM" id="MobiDB-lite"/>
    </source>
</evidence>
<keyword evidence="2" id="KW-1133">Transmembrane helix</keyword>
<dbReference type="InterPro" id="IPR008523">
    <property type="entry name" value="DUF805"/>
</dbReference>
<keyword evidence="2" id="KW-0812">Transmembrane</keyword>
<accession>A0ABW4R7K1</accession>
<feature type="region of interest" description="Disordered" evidence="1">
    <location>
        <begin position="156"/>
        <end position="175"/>
    </location>
</feature>
<sequence>MNITSAITAGFAGTFRWKARATRAEYWLFLPVGLLLPALTMTAVTALGFGVGIAIVAGLAALLPLVAVTSRRALDTGATIAATLEPTLDLIGLIGWVWLTRMTGTSLYAALNAADGPAGFGTMWLFLITMPVMVLIGLSIFLRGLIRGAALFSQMAEPSQPGPNKYGPNPSEVQQ</sequence>
<protein>
    <submittedName>
        <fullName evidence="3">DUF805 domain-containing protein</fullName>
    </submittedName>
</protein>
<evidence type="ECO:0000313" key="4">
    <source>
        <dbReference type="Proteomes" id="UP001597213"/>
    </source>
</evidence>